<dbReference type="PROSITE" id="PS00151">
    <property type="entry name" value="ACYLPHOSPHATASE_2"/>
    <property type="match status" value="1"/>
</dbReference>
<evidence type="ECO:0000313" key="9">
    <source>
        <dbReference type="Proteomes" id="UP000051999"/>
    </source>
</evidence>
<dbReference type="PANTHER" id="PTHR47268:SF4">
    <property type="entry name" value="ACYLPHOSPHATASE"/>
    <property type="match status" value="1"/>
</dbReference>
<name>A0A0R1RSX6_9LACO</name>
<accession>A0A0R1RSX6</accession>
<feature type="active site" evidence="5">
    <location>
        <position position="20"/>
    </location>
</feature>
<evidence type="ECO:0000256" key="4">
    <source>
        <dbReference type="ARBA" id="ARBA00047645"/>
    </source>
</evidence>
<dbReference type="eggNOG" id="COG1254">
    <property type="taxonomic scope" value="Bacteria"/>
</dbReference>
<organism evidence="8 9">
    <name type="scientific">Furfurilactobacillus rossiae DSM 15814</name>
    <dbReference type="NCBI Taxonomy" id="1114972"/>
    <lineage>
        <taxon>Bacteria</taxon>
        <taxon>Bacillati</taxon>
        <taxon>Bacillota</taxon>
        <taxon>Bacilli</taxon>
        <taxon>Lactobacillales</taxon>
        <taxon>Lactobacillaceae</taxon>
        <taxon>Furfurilactobacillus</taxon>
    </lineage>
</organism>
<dbReference type="EC" id="3.6.1.7" evidence="2 5"/>
<evidence type="ECO:0000256" key="3">
    <source>
        <dbReference type="ARBA" id="ARBA00015991"/>
    </source>
</evidence>
<evidence type="ECO:0000256" key="5">
    <source>
        <dbReference type="PROSITE-ProRule" id="PRU00520"/>
    </source>
</evidence>
<dbReference type="GO" id="GO:0003998">
    <property type="term" value="F:acylphosphatase activity"/>
    <property type="evidence" value="ECO:0007669"/>
    <property type="project" value="UniProtKB-EC"/>
</dbReference>
<dbReference type="InterPro" id="IPR036046">
    <property type="entry name" value="Acylphosphatase-like_dom_sf"/>
</dbReference>
<dbReference type="PANTHER" id="PTHR47268">
    <property type="entry name" value="ACYLPHOSPHATASE"/>
    <property type="match status" value="1"/>
</dbReference>
<evidence type="ECO:0000259" key="7">
    <source>
        <dbReference type="PROSITE" id="PS51160"/>
    </source>
</evidence>
<dbReference type="PATRIC" id="fig|1114972.6.peg.385"/>
<dbReference type="OrthoDB" id="9808093at2"/>
<dbReference type="Proteomes" id="UP000051999">
    <property type="component" value="Unassembled WGS sequence"/>
</dbReference>
<comment type="similarity">
    <text evidence="1 6">Belongs to the acylphosphatase family.</text>
</comment>
<dbReference type="InterPro" id="IPR001792">
    <property type="entry name" value="Acylphosphatase-like_dom"/>
</dbReference>
<comment type="catalytic activity">
    <reaction evidence="4 5">
        <text>an acyl phosphate + H2O = a carboxylate + phosphate + H(+)</text>
        <dbReference type="Rhea" id="RHEA:14965"/>
        <dbReference type="ChEBI" id="CHEBI:15377"/>
        <dbReference type="ChEBI" id="CHEBI:15378"/>
        <dbReference type="ChEBI" id="CHEBI:29067"/>
        <dbReference type="ChEBI" id="CHEBI:43474"/>
        <dbReference type="ChEBI" id="CHEBI:59918"/>
        <dbReference type="EC" id="3.6.1.7"/>
    </reaction>
</comment>
<feature type="active site" evidence="5">
    <location>
        <position position="38"/>
    </location>
</feature>
<dbReference type="InterPro" id="IPR017968">
    <property type="entry name" value="Acylphosphatase_CS"/>
</dbReference>
<dbReference type="AlphaFoldDB" id="A0A0R1RSX6"/>
<dbReference type="STRING" id="1114972.FD35_GL000384"/>
<dbReference type="Pfam" id="PF00708">
    <property type="entry name" value="Acylphosphatase"/>
    <property type="match status" value="1"/>
</dbReference>
<dbReference type="EMBL" id="AZFF01000001">
    <property type="protein sequence ID" value="KRL57370.1"/>
    <property type="molecule type" value="Genomic_DNA"/>
</dbReference>
<protein>
    <recommendedName>
        <fullName evidence="3 5">acylphosphatase</fullName>
        <ecNumber evidence="2 5">3.6.1.7</ecNumber>
    </recommendedName>
</protein>
<evidence type="ECO:0000313" key="8">
    <source>
        <dbReference type="EMBL" id="KRL57370.1"/>
    </source>
</evidence>
<evidence type="ECO:0000256" key="1">
    <source>
        <dbReference type="ARBA" id="ARBA00005614"/>
    </source>
</evidence>
<dbReference type="Gene3D" id="3.30.70.100">
    <property type="match status" value="1"/>
</dbReference>
<dbReference type="RefSeq" id="WP_017261728.1">
    <property type="nucleotide sequence ID" value="NZ_AUAW01000001.1"/>
</dbReference>
<dbReference type="SUPFAM" id="SSF54975">
    <property type="entry name" value="Acylphosphatase/BLUF domain-like"/>
    <property type="match status" value="1"/>
</dbReference>
<dbReference type="PROSITE" id="PS51160">
    <property type="entry name" value="ACYLPHOSPHATASE_3"/>
    <property type="match status" value="1"/>
</dbReference>
<reference evidence="8 9" key="1">
    <citation type="journal article" date="2015" name="Genome Announc.">
        <title>Expanding the biotechnology potential of lactobacilli through comparative genomics of 213 strains and associated genera.</title>
        <authorList>
            <person name="Sun Z."/>
            <person name="Harris H.M."/>
            <person name="McCann A."/>
            <person name="Guo C."/>
            <person name="Argimon S."/>
            <person name="Zhang W."/>
            <person name="Yang X."/>
            <person name="Jeffery I.B."/>
            <person name="Cooney J.C."/>
            <person name="Kagawa T.F."/>
            <person name="Liu W."/>
            <person name="Song Y."/>
            <person name="Salvetti E."/>
            <person name="Wrobel A."/>
            <person name="Rasinkangas P."/>
            <person name="Parkhill J."/>
            <person name="Rea M.C."/>
            <person name="O'Sullivan O."/>
            <person name="Ritari J."/>
            <person name="Douillard F.P."/>
            <person name="Paul Ross R."/>
            <person name="Yang R."/>
            <person name="Briner A.E."/>
            <person name="Felis G.E."/>
            <person name="de Vos W.M."/>
            <person name="Barrangou R."/>
            <person name="Klaenhammer T.R."/>
            <person name="Caufield P.W."/>
            <person name="Cui Y."/>
            <person name="Zhang H."/>
            <person name="O'Toole P.W."/>
        </authorList>
    </citation>
    <scope>NUCLEOTIDE SEQUENCE [LARGE SCALE GENOMIC DNA]</scope>
    <source>
        <strain evidence="8 9">DSM 15814</strain>
    </source>
</reference>
<dbReference type="InterPro" id="IPR020456">
    <property type="entry name" value="Acylphosphatase"/>
</dbReference>
<feature type="domain" description="Acylphosphatase-like" evidence="7">
    <location>
        <begin position="5"/>
        <end position="91"/>
    </location>
</feature>
<evidence type="ECO:0000256" key="6">
    <source>
        <dbReference type="RuleBase" id="RU004168"/>
    </source>
</evidence>
<keyword evidence="5" id="KW-0378">Hydrolase</keyword>
<evidence type="ECO:0000256" key="2">
    <source>
        <dbReference type="ARBA" id="ARBA00012150"/>
    </source>
</evidence>
<sequence length="91" mass="10107">MAQTAVLLTAHGRVQGVGFRYSTYQLAVRHHIYGFARNNADGTVTILAQGSTGMVNTFIEAIKKSPNSWAHVTQLEQTKQAIQPLKKFDIY</sequence>
<gene>
    <name evidence="8" type="ORF">FD35_GL000384</name>
</gene>
<proteinExistence type="inferred from homology"/>
<comment type="caution">
    <text evidence="8">The sequence shown here is derived from an EMBL/GenBank/DDBJ whole genome shotgun (WGS) entry which is preliminary data.</text>
</comment>
<keyword evidence="9" id="KW-1185">Reference proteome</keyword>